<accession>A0A9P6AVZ1</accession>
<keyword evidence="1" id="KW-0378">Hydrolase</keyword>
<name>A0A9P6AVZ1_9AGAM</name>
<dbReference type="PROSITE" id="PS51746">
    <property type="entry name" value="PPM_2"/>
    <property type="match status" value="1"/>
</dbReference>
<comment type="catalytic activity">
    <reaction evidence="1">
        <text>O-phospho-L-threonyl-[protein] + H2O = L-threonyl-[protein] + phosphate</text>
        <dbReference type="Rhea" id="RHEA:47004"/>
        <dbReference type="Rhea" id="RHEA-COMP:11060"/>
        <dbReference type="Rhea" id="RHEA-COMP:11605"/>
        <dbReference type="ChEBI" id="CHEBI:15377"/>
        <dbReference type="ChEBI" id="CHEBI:30013"/>
        <dbReference type="ChEBI" id="CHEBI:43474"/>
        <dbReference type="ChEBI" id="CHEBI:61977"/>
        <dbReference type="EC" id="3.1.3.16"/>
    </reaction>
</comment>
<evidence type="ECO:0000313" key="3">
    <source>
        <dbReference type="EMBL" id="KAF9512804.1"/>
    </source>
</evidence>
<feature type="domain" description="PPM-type phosphatase" evidence="2">
    <location>
        <begin position="67"/>
        <end position="345"/>
    </location>
</feature>
<dbReference type="EMBL" id="MU128982">
    <property type="protein sequence ID" value="KAF9512804.1"/>
    <property type="molecule type" value="Genomic_DNA"/>
</dbReference>
<dbReference type="SUPFAM" id="SSF81606">
    <property type="entry name" value="PP2C-like"/>
    <property type="match status" value="1"/>
</dbReference>
<dbReference type="Gene3D" id="3.60.40.10">
    <property type="entry name" value="PPM-type phosphatase domain"/>
    <property type="match status" value="1"/>
</dbReference>
<evidence type="ECO:0000313" key="4">
    <source>
        <dbReference type="Proteomes" id="UP000886523"/>
    </source>
</evidence>
<dbReference type="SMART" id="SM00331">
    <property type="entry name" value="PP2C_SIG"/>
    <property type="match status" value="1"/>
</dbReference>
<comment type="caution">
    <text evidence="3">The sequence shown here is derived from an EMBL/GenBank/DDBJ whole genome shotgun (WGS) entry which is preliminary data.</text>
</comment>
<dbReference type="GO" id="GO:0004722">
    <property type="term" value="F:protein serine/threonine phosphatase activity"/>
    <property type="evidence" value="ECO:0007669"/>
    <property type="project" value="UniProtKB-EC"/>
</dbReference>
<keyword evidence="4" id="KW-1185">Reference proteome</keyword>
<comment type="cofactor">
    <cofactor evidence="1">
        <name>Mn(2+)</name>
        <dbReference type="ChEBI" id="CHEBI:29035"/>
    </cofactor>
</comment>
<dbReference type="PANTHER" id="PTHR12320:SF1">
    <property type="entry name" value="PROTEIN PHOSPHATASE PTC7 HOMOLOG"/>
    <property type="match status" value="1"/>
</dbReference>
<dbReference type="GO" id="GO:0046872">
    <property type="term" value="F:metal ion binding"/>
    <property type="evidence" value="ECO:0007669"/>
    <property type="project" value="UniProtKB-UniRule"/>
</dbReference>
<comment type="similarity">
    <text evidence="1">Belongs to the PP2C family.</text>
</comment>
<dbReference type="OrthoDB" id="60843at2759"/>
<keyword evidence="1" id="KW-0904">Protein phosphatase</keyword>
<comment type="catalytic activity">
    <reaction evidence="1">
        <text>O-phospho-L-seryl-[protein] + H2O = L-seryl-[protein] + phosphate</text>
        <dbReference type="Rhea" id="RHEA:20629"/>
        <dbReference type="Rhea" id="RHEA-COMP:9863"/>
        <dbReference type="Rhea" id="RHEA-COMP:11604"/>
        <dbReference type="ChEBI" id="CHEBI:15377"/>
        <dbReference type="ChEBI" id="CHEBI:29999"/>
        <dbReference type="ChEBI" id="CHEBI:43474"/>
        <dbReference type="ChEBI" id="CHEBI:83421"/>
        <dbReference type="EC" id="3.1.3.16"/>
    </reaction>
</comment>
<dbReference type="Proteomes" id="UP000886523">
    <property type="component" value="Unassembled WGS sequence"/>
</dbReference>
<proteinExistence type="inferred from homology"/>
<evidence type="ECO:0000259" key="2">
    <source>
        <dbReference type="PROSITE" id="PS51746"/>
    </source>
</evidence>
<dbReference type="InterPro" id="IPR039123">
    <property type="entry name" value="PPTC7"/>
</dbReference>
<dbReference type="InterPro" id="IPR036457">
    <property type="entry name" value="PPM-type-like_dom_sf"/>
</dbReference>
<protein>
    <recommendedName>
        <fullName evidence="1">Protein phosphatase</fullName>
        <ecNumber evidence="1">3.1.3.16</ecNumber>
    </recommendedName>
</protein>
<sequence>MLVSWRALGRSTVVHSRRLALSASQPRPYAFHVGVGFMGKPEGDELRHPYISRPFPPTHPVIPFRERMLAWKKDSVSGSAGQDFFYVQEVLPKFLFELQGLSIGIADGVGGIIPSLFSQALMCYASHAASTNWPSEPHRDPLTDEDTPLLVGIELSPTDIMGRAFKVSAPLPYLSRWASTACIINLDATSGRLKAANIGDSGFYVIRGSNIVHAQPPQTHYFNCPFQLTKLPPNFSESWDTQPDHASTYTMTLRHGDIIIAYTDGLSDNVLPAEVTAYTASIMRRSQSDQQKAQYLADFLTLYARRCMYDFGRLSPFGLDWAKHYRERVASGGKVDDVTVVVVVVQEET</sequence>
<dbReference type="PANTHER" id="PTHR12320">
    <property type="entry name" value="PROTEIN PHOSPHATASE 2C"/>
    <property type="match status" value="1"/>
</dbReference>
<dbReference type="AlphaFoldDB" id="A0A9P6AVZ1"/>
<dbReference type="SMART" id="SM00332">
    <property type="entry name" value="PP2Cc"/>
    <property type="match status" value="1"/>
</dbReference>
<evidence type="ECO:0000256" key="1">
    <source>
        <dbReference type="RuleBase" id="RU366020"/>
    </source>
</evidence>
<comment type="cofactor">
    <cofactor evidence="1">
        <name>Mg(2+)</name>
        <dbReference type="ChEBI" id="CHEBI:18420"/>
    </cofactor>
</comment>
<gene>
    <name evidence="3" type="ORF">BS47DRAFT_1330125</name>
</gene>
<organism evidence="3 4">
    <name type="scientific">Hydnum rufescens UP504</name>
    <dbReference type="NCBI Taxonomy" id="1448309"/>
    <lineage>
        <taxon>Eukaryota</taxon>
        <taxon>Fungi</taxon>
        <taxon>Dikarya</taxon>
        <taxon>Basidiomycota</taxon>
        <taxon>Agaricomycotina</taxon>
        <taxon>Agaricomycetes</taxon>
        <taxon>Cantharellales</taxon>
        <taxon>Hydnaceae</taxon>
        <taxon>Hydnum</taxon>
    </lineage>
</organism>
<reference evidence="3" key="1">
    <citation type="journal article" date="2020" name="Nat. Commun.">
        <title>Large-scale genome sequencing of mycorrhizal fungi provides insights into the early evolution of symbiotic traits.</title>
        <authorList>
            <person name="Miyauchi S."/>
            <person name="Kiss E."/>
            <person name="Kuo A."/>
            <person name="Drula E."/>
            <person name="Kohler A."/>
            <person name="Sanchez-Garcia M."/>
            <person name="Morin E."/>
            <person name="Andreopoulos B."/>
            <person name="Barry K.W."/>
            <person name="Bonito G."/>
            <person name="Buee M."/>
            <person name="Carver A."/>
            <person name="Chen C."/>
            <person name="Cichocki N."/>
            <person name="Clum A."/>
            <person name="Culley D."/>
            <person name="Crous P.W."/>
            <person name="Fauchery L."/>
            <person name="Girlanda M."/>
            <person name="Hayes R.D."/>
            <person name="Keri Z."/>
            <person name="LaButti K."/>
            <person name="Lipzen A."/>
            <person name="Lombard V."/>
            <person name="Magnuson J."/>
            <person name="Maillard F."/>
            <person name="Murat C."/>
            <person name="Nolan M."/>
            <person name="Ohm R.A."/>
            <person name="Pangilinan J."/>
            <person name="Pereira M.F."/>
            <person name="Perotto S."/>
            <person name="Peter M."/>
            <person name="Pfister S."/>
            <person name="Riley R."/>
            <person name="Sitrit Y."/>
            <person name="Stielow J.B."/>
            <person name="Szollosi G."/>
            <person name="Zifcakova L."/>
            <person name="Stursova M."/>
            <person name="Spatafora J.W."/>
            <person name="Tedersoo L."/>
            <person name="Vaario L.M."/>
            <person name="Yamada A."/>
            <person name="Yan M."/>
            <person name="Wang P."/>
            <person name="Xu J."/>
            <person name="Bruns T."/>
            <person name="Baldrian P."/>
            <person name="Vilgalys R."/>
            <person name="Dunand C."/>
            <person name="Henrissat B."/>
            <person name="Grigoriev I.V."/>
            <person name="Hibbett D."/>
            <person name="Nagy L.G."/>
            <person name="Martin F.M."/>
        </authorList>
    </citation>
    <scope>NUCLEOTIDE SEQUENCE</scope>
    <source>
        <strain evidence="3">UP504</strain>
    </source>
</reference>
<keyword evidence="1" id="KW-0460">Magnesium</keyword>
<dbReference type="EC" id="3.1.3.16" evidence="1"/>
<keyword evidence="1" id="KW-0464">Manganese</keyword>
<keyword evidence="1" id="KW-0479">Metal-binding</keyword>
<dbReference type="InterPro" id="IPR001932">
    <property type="entry name" value="PPM-type_phosphatase-like_dom"/>
</dbReference>